<sequence length="469" mass="52407">MGGLFGVISKKRCITDLFYGTDYHSHLGTRRGGMVTFNQNKSFSRSIHNLENSYFRSKFELDLPKFDGNSGLGVISDTDPQPIIINSHLGKYALTTVGKINNISQLENELIAKGRTFTELSSGQTNPTELAALLISEGKTFTEGIKIFQNSIKGSCTLMILTEDGIIAARDKYGRTPLVIGKKEGAYAIASETCSFANLEYEEEYYIGPGEIVKITADGYEQLCKPEEKMQICSFLWIYYGYPTSTYEKINVDDVRYGIGYEMGQNDETELDVSSAIPDSGTGMAIGFAHGKRIPYRCAVVKYTPTWPRSFMPADQSIRDLVAKMKLIPNKSLLREKRIAFCDDSIVRGTQLRDNVEVLYGYGAKEVHIRISCPPLVYPCSFLNFSASKSPLELITRRYIQEKEGSHDKNLGKYVQANSSEYASMVKYIKEELKLASLKFNSIDTIVKSIGLPKEKICTHCFDGSSYGE</sequence>
<name>A0A645AUE9_9ZZZZ</name>
<dbReference type="EMBL" id="VSSQ01014223">
    <property type="protein sequence ID" value="MPM53204.1"/>
    <property type="molecule type" value="Genomic_DNA"/>
</dbReference>
<keyword evidence="4 9" id="KW-0328">Glycosyltransferase</keyword>
<dbReference type="EC" id="2.4.2.14" evidence="3"/>
<evidence type="ECO:0000256" key="6">
    <source>
        <dbReference type="ARBA" id="ARBA00022755"/>
    </source>
</evidence>
<organism evidence="9">
    <name type="scientific">bioreactor metagenome</name>
    <dbReference type="NCBI Taxonomy" id="1076179"/>
    <lineage>
        <taxon>unclassified sequences</taxon>
        <taxon>metagenomes</taxon>
        <taxon>ecological metagenomes</taxon>
    </lineage>
</organism>
<protein>
    <recommendedName>
        <fullName evidence="3">amidophosphoribosyltransferase</fullName>
        <ecNumber evidence="3">2.4.2.14</ecNumber>
    </recommendedName>
</protein>
<keyword evidence="6" id="KW-0658">Purine biosynthesis</keyword>
<dbReference type="InterPro" id="IPR005854">
    <property type="entry name" value="PurF"/>
</dbReference>
<dbReference type="AlphaFoldDB" id="A0A645AUE9"/>
<dbReference type="CDD" id="cd06223">
    <property type="entry name" value="PRTases_typeI"/>
    <property type="match status" value="1"/>
</dbReference>
<dbReference type="GO" id="GO:0004044">
    <property type="term" value="F:amidophosphoribosyltransferase activity"/>
    <property type="evidence" value="ECO:0007669"/>
    <property type="project" value="UniProtKB-EC"/>
</dbReference>
<keyword evidence="5 9" id="KW-0808">Transferase</keyword>
<evidence type="ECO:0000256" key="3">
    <source>
        <dbReference type="ARBA" id="ARBA00011941"/>
    </source>
</evidence>
<dbReference type="InterPro" id="IPR029057">
    <property type="entry name" value="PRTase-like"/>
</dbReference>
<dbReference type="InterPro" id="IPR029055">
    <property type="entry name" value="Ntn_hydrolases_N"/>
</dbReference>
<keyword evidence="7" id="KW-0315">Glutamine amidotransferase</keyword>
<dbReference type="UniPathway" id="UPA00074">
    <property type="reaction ID" value="UER00124"/>
</dbReference>
<comment type="caution">
    <text evidence="9">The sequence shown here is derived from an EMBL/GenBank/DDBJ whole genome shotgun (WGS) entry which is preliminary data.</text>
</comment>
<proteinExistence type="inferred from homology"/>
<dbReference type="InterPro" id="IPR000836">
    <property type="entry name" value="PRTase_dom"/>
</dbReference>
<reference evidence="9" key="1">
    <citation type="submission" date="2019-08" db="EMBL/GenBank/DDBJ databases">
        <authorList>
            <person name="Kucharzyk K."/>
            <person name="Murdoch R.W."/>
            <person name="Higgins S."/>
            <person name="Loffler F."/>
        </authorList>
    </citation>
    <scope>NUCLEOTIDE SEQUENCE</scope>
</reference>
<dbReference type="PANTHER" id="PTHR11907">
    <property type="entry name" value="AMIDOPHOSPHORIBOSYLTRANSFERASE"/>
    <property type="match status" value="1"/>
</dbReference>
<evidence type="ECO:0000256" key="4">
    <source>
        <dbReference type="ARBA" id="ARBA00022676"/>
    </source>
</evidence>
<dbReference type="SUPFAM" id="SSF56235">
    <property type="entry name" value="N-terminal nucleophile aminohydrolases (Ntn hydrolases)"/>
    <property type="match status" value="1"/>
</dbReference>
<evidence type="ECO:0000259" key="8">
    <source>
        <dbReference type="PROSITE" id="PS51278"/>
    </source>
</evidence>
<evidence type="ECO:0000256" key="5">
    <source>
        <dbReference type="ARBA" id="ARBA00022679"/>
    </source>
</evidence>
<evidence type="ECO:0000256" key="1">
    <source>
        <dbReference type="ARBA" id="ARBA00005209"/>
    </source>
</evidence>
<dbReference type="GO" id="GO:0006189">
    <property type="term" value="P:'de novo' IMP biosynthetic process"/>
    <property type="evidence" value="ECO:0007669"/>
    <property type="project" value="UniProtKB-UniPathway"/>
</dbReference>
<dbReference type="PROSITE" id="PS51278">
    <property type="entry name" value="GATASE_TYPE_2"/>
    <property type="match status" value="1"/>
</dbReference>
<dbReference type="GO" id="GO:0009113">
    <property type="term" value="P:purine nucleobase biosynthetic process"/>
    <property type="evidence" value="ECO:0007669"/>
    <property type="project" value="InterPro"/>
</dbReference>
<feature type="domain" description="Glutamine amidotransferase type-2" evidence="8">
    <location>
        <begin position="2"/>
        <end position="218"/>
    </location>
</feature>
<dbReference type="InterPro" id="IPR017932">
    <property type="entry name" value="GATase_2_dom"/>
</dbReference>
<evidence type="ECO:0000313" key="9">
    <source>
        <dbReference type="EMBL" id="MPM53204.1"/>
    </source>
</evidence>
<dbReference type="Gene3D" id="3.60.20.10">
    <property type="entry name" value="Glutamine Phosphoribosylpyrophosphate, subunit 1, domain 1"/>
    <property type="match status" value="1"/>
</dbReference>
<comment type="similarity">
    <text evidence="2">In the C-terminal section; belongs to the purine/pyrimidine phosphoribosyltransferase family.</text>
</comment>
<evidence type="ECO:0000256" key="2">
    <source>
        <dbReference type="ARBA" id="ARBA00010138"/>
    </source>
</evidence>
<comment type="pathway">
    <text evidence="1">Purine metabolism; IMP biosynthesis via de novo pathway; N(1)-(5-phospho-D-ribosyl)glycinamide from 5-phospho-alpha-D-ribose 1-diphosphate: step 1/2.</text>
</comment>
<dbReference type="SUPFAM" id="SSF53271">
    <property type="entry name" value="PRTase-like"/>
    <property type="match status" value="1"/>
</dbReference>
<evidence type="ECO:0000256" key="7">
    <source>
        <dbReference type="ARBA" id="ARBA00022962"/>
    </source>
</evidence>
<dbReference type="Pfam" id="PF13537">
    <property type="entry name" value="GATase_7"/>
    <property type="match status" value="1"/>
</dbReference>
<gene>
    <name evidence="9" type="primary">purF_39</name>
    <name evidence="9" type="ORF">SDC9_99969</name>
</gene>
<dbReference type="Gene3D" id="3.40.50.2020">
    <property type="match status" value="1"/>
</dbReference>
<dbReference type="PIRSF" id="PIRSF000485">
    <property type="entry name" value="Amd_phspho_trans"/>
    <property type="match status" value="1"/>
</dbReference>
<accession>A0A645AUE9</accession>